<name>A0A2N7F8H8_VIBSP</name>
<protein>
    <submittedName>
        <fullName evidence="2">Uncharacterized protein</fullName>
    </submittedName>
</protein>
<evidence type="ECO:0000313" key="3">
    <source>
        <dbReference type="Proteomes" id="UP000235330"/>
    </source>
</evidence>
<feature type="signal peptide" evidence="1">
    <location>
        <begin position="1"/>
        <end position="25"/>
    </location>
</feature>
<evidence type="ECO:0000313" key="2">
    <source>
        <dbReference type="EMBL" id="PMJ62910.1"/>
    </source>
</evidence>
<dbReference type="EMBL" id="MCWU01000046">
    <property type="protein sequence ID" value="PMJ62910.1"/>
    <property type="molecule type" value="Genomic_DNA"/>
</dbReference>
<dbReference type="AlphaFoldDB" id="A0A2N7F8H8"/>
<comment type="caution">
    <text evidence="2">The sequence shown here is derived from an EMBL/GenBank/DDBJ whole genome shotgun (WGS) entry which is preliminary data.</text>
</comment>
<keyword evidence="1" id="KW-0732">Signal</keyword>
<accession>A0A2N7F8H8</accession>
<evidence type="ECO:0000256" key="1">
    <source>
        <dbReference type="SAM" id="SignalP"/>
    </source>
</evidence>
<gene>
    <name evidence="2" type="ORF">BCU17_04325</name>
</gene>
<proteinExistence type="predicted"/>
<dbReference type="Proteomes" id="UP000235330">
    <property type="component" value="Unassembled WGS sequence"/>
</dbReference>
<feature type="chain" id="PRO_5014834404" evidence="1">
    <location>
        <begin position="26"/>
        <end position="106"/>
    </location>
</feature>
<reference evidence="3" key="1">
    <citation type="submission" date="2016-07" db="EMBL/GenBank/DDBJ databases">
        <title>Nontailed viruses are major unrecognized killers of bacteria in the ocean.</title>
        <authorList>
            <person name="Kauffman K."/>
            <person name="Hussain F."/>
            <person name="Yang J."/>
            <person name="Arevalo P."/>
            <person name="Brown J."/>
            <person name="Cutler M."/>
            <person name="Kelly L."/>
            <person name="Polz M.F."/>
        </authorList>
    </citation>
    <scope>NUCLEOTIDE SEQUENCE [LARGE SCALE GENOMIC DNA]</scope>
    <source>
        <strain evidence="3">10N.261.55.E11</strain>
    </source>
</reference>
<sequence length="106" mass="11852">MKYSSYCKTALAAVLFIITPLNSFALDSVQCFMKNENIILTFDNDIISSFELSTKSKSKFSQNTNSGTTKLILNINQFPAVINLSPANKAWTITSTCTIKPFRQKE</sequence>
<organism evidence="2 3">
    <name type="scientific">Vibrio splendidus</name>
    <dbReference type="NCBI Taxonomy" id="29497"/>
    <lineage>
        <taxon>Bacteria</taxon>
        <taxon>Pseudomonadati</taxon>
        <taxon>Pseudomonadota</taxon>
        <taxon>Gammaproteobacteria</taxon>
        <taxon>Vibrionales</taxon>
        <taxon>Vibrionaceae</taxon>
        <taxon>Vibrio</taxon>
    </lineage>
</organism>